<protein>
    <submittedName>
        <fullName evidence="2">Antitoxin ParD1/3/4</fullName>
    </submittedName>
</protein>
<accession>A0A1H6BF98</accession>
<organism evidence="2 3">
    <name type="scientific">Bryocella elongata</name>
    <dbReference type="NCBI Taxonomy" id="863522"/>
    <lineage>
        <taxon>Bacteria</taxon>
        <taxon>Pseudomonadati</taxon>
        <taxon>Acidobacteriota</taxon>
        <taxon>Terriglobia</taxon>
        <taxon>Terriglobales</taxon>
        <taxon>Acidobacteriaceae</taxon>
        <taxon>Bryocella</taxon>
    </lineage>
</organism>
<dbReference type="Gene3D" id="6.10.10.120">
    <property type="entry name" value="Antitoxin ParD1-like"/>
    <property type="match status" value="1"/>
</dbReference>
<dbReference type="InterPro" id="IPR010985">
    <property type="entry name" value="Ribbon_hlx_hlx"/>
</dbReference>
<feature type="domain" description="Ribbon-helix-helix protein CopG" evidence="1">
    <location>
        <begin position="7"/>
        <end position="42"/>
    </location>
</feature>
<dbReference type="CDD" id="cd22231">
    <property type="entry name" value="RHH_NikR_HicB-like"/>
    <property type="match status" value="1"/>
</dbReference>
<reference evidence="2 3" key="1">
    <citation type="submission" date="2016-10" db="EMBL/GenBank/DDBJ databases">
        <authorList>
            <person name="de Groot N.N."/>
        </authorList>
    </citation>
    <scope>NUCLEOTIDE SEQUENCE [LARGE SCALE GENOMIC DNA]</scope>
    <source>
        <strain evidence="2 3">DSM 22489</strain>
    </source>
</reference>
<dbReference type="OrthoDB" id="514770at2"/>
<dbReference type="Proteomes" id="UP000236728">
    <property type="component" value="Unassembled WGS sequence"/>
</dbReference>
<dbReference type="AlphaFoldDB" id="A0A1H6BF98"/>
<sequence length="93" mass="10489">MSAIDKISIALPTEMVTLIRDAVDAGEYASSSEVVREALREWSYKRQLREHGIEELRAIWQQARTKNGPYVPAADVLQRLELKYQTLADAAGE</sequence>
<gene>
    <name evidence="2" type="ORF">SAMN05421819_3664</name>
</gene>
<evidence type="ECO:0000259" key="1">
    <source>
        <dbReference type="Pfam" id="PF01402"/>
    </source>
</evidence>
<dbReference type="SUPFAM" id="SSF47598">
    <property type="entry name" value="Ribbon-helix-helix"/>
    <property type="match status" value="1"/>
</dbReference>
<dbReference type="RefSeq" id="WP_146072215.1">
    <property type="nucleotide sequence ID" value="NZ_FNVA01000007.1"/>
</dbReference>
<evidence type="ECO:0000313" key="2">
    <source>
        <dbReference type="EMBL" id="SEG59431.1"/>
    </source>
</evidence>
<keyword evidence="3" id="KW-1185">Reference proteome</keyword>
<name>A0A1H6BF98_9BACT</name>
<dbReference type="GO" id="GO:0006355">
    <property type="term" value="P:regulation of DNA-templated transcription"/>
    <property type="evidence" value="ECO:0007669"/>
    <property type="project" value="InterPro"/>
</dbReference>
<evidence type="ECO:0000313" key="3">
    <source>
        <dbReference type="Proteomes" id="UP000236728"/>
    </source>
</evidence>
<proteinExistence type="predicted"/>
<dbReference type="InterPro" id="IPR002145">
    <property type="entry name" value="CopG"/>
</dbReference>
<dbReference type="EMBL" id="FNVA01000007">
    <property type="protein sequence ID" value="SEG59431.1"/>
    <property type="molecule type" value="Genomic_DNA"/>
</dbReference>
<dbReference type="Pfam" id="PF01402">
    <property type="entry name" value="RHH_1"/>
    <property type="match status" value="1"/>
</dbReference>
<dbReference type="InterPro" id="IPR038296">
    <property type="entry name" value="ParD_sf"/>
</dbReference>